<evidence type="ECO:0000313" key="3">
    <source>
        <dbReference type="EMBL" id="ROT78805.1"/>
    </source>
</evidence>
<reference evidence="3 4" key="1">
    <citation type="submission" date="2018-04" db="EMBL/GenBank/DDBJ databases">
        <authorList>
            <person name="Zhang X."/>
            <person name="Yuan J."/>
            <person name="Li F."/>
            <person name="Xiang J."/>
        </authorList>
    </citation>
    <scope>NUCLEOTIDE SEQUENCE [LARGE SCALE GENOMIC DNA]</scope>
    <source>
        <tissue evidence="3">Muscle</tissue>
    </source>
</reference>
<evidence type="ECO:0000259" key="2">
    <source>
        <dbReference type="Pfam" id="PF16158"/>
    </source>
</evidence>
<dbReference type="GO" id="GO:0000407">
    <property type="term" value="C:phagophore assembly site"/>
    <property type="evidence" value="ECO:0007669"/>
    <property type="project" value="TreeGrafter"/>
</dbReference>
<keyword evidence="4" id="KW-1185">Reference proteome</keyword>
<reference evidence="3 4" key="2">
    <citation type="submission" date="2019-01" db="EMBL/GenBank/DDBJ databases">
        <title>The decoding of complex shrimp genome reveals the adaptation for benthos swimmer, frequently molting mechanism and breeding impact on genome.</title>
        <authorList>
            <person name="Sun Y."/>
            <person name="Gao Y."/>
            <person name="Yu Y."/>
        </authorList>
    </citation>
    <scope>NUCLEOTIDE SEQUENCE [LARGE SCALE GENOMIC DNA]</scope>
    <source>
        <tissue evidence="3">Muscle</tissue>
    </source>
</reference>
<sequence>MQAEATKGGHAAWASPEHDTRPINGPPAAPSRPRSLAAVLMRCHARRREARREDDSRRGRRRRHVCRDTGWGGTLEWVSWSTCLLLRHTCVTPASHLHGDRAALRLTNRPGFQRIWKEKGTTRSQPPAAAAWMWRYFSPDGRPFGGESYLRSPATRSRFLRGADGSSPLRARAAFIKTWRIQNTGEDGWPIGCSLIFTGGEQLGAPSHVSVASLGAGECADVSVEMLSPAEPGLYSSKWRMSTTQGNFFGDTIWVIVPVDSGGTLALMQQMVNFKALGSPPSSTHMVPANTIQLLTNDLATCRVPTPSSHLDGDGDIAMS</sequence>
<dbReference type="InterPro" id="IPR013783">
    <property type="entry name" value="Ig-like_fold"/>
</dbReference>
<dbReference type="STRING" id="6689.A0A423TQR7"/>
<dbReference type="Gene3D" id="2.60.40.10">
    <property type="entry name" value="Immunoglobulins"/>
    <property type="match status" value="1"/>
</dbReference>
<evidence type="ECO:0000256" key="1">
    <source>
        <dbReference type="SAM" id="MobiDB-lite"/>
    </source>
</evidence>
<dbReference type="InterPro" id="IPR032350">
    <property type="entry name" value="Nbr1_FW"/>
</dbReference>
<dbReference type="EMBL" id="QCYY01001329">
    <property type="protein sequence ID" value="ROT78805.1"/>
    <property type="molecule type" value="Genomic_DNA"/>
</dbReference>
<accession>A0A423TQR7</accession>
<dbReference type="GO" id="GO:0043130">
    <property type="term" value="F:ubiquitin binding"/>
    <property type="evidence" value="ECO:0007669"/>
    <property type="project" value="TreeGrafter"/>
</dbReference>
<gene>
    <name evidence="3" type="ORF">C7M84_002477</name>
</gene>
<dbReference type="AlphaFoldDB" id="A0A423TQR7"/>
<dbReference type="Pfam" id="PF16158">
    <property type="entry name" value="N_BRCA1_IG"/>
    <property type="match status" value="1"/>
</dbReference>
<dbReference type="Proteomes" id="UP000283509">
    <property type="component" value="Unassembled WGS sequence"/>
</dbReference>
<dbReference type="GO" id="GO:0016236">
    <property type="term" value="P:macroautophagy"/>
    <property type="evidence" value="ECO:0007669"/>
    <property type="project" value="TreeGrafter"/>
</dbReference>
<dbReference type="CDD" id="cd14947">
    <property type="entry name" value="NBR1_like"/>
    <property type="match status" value="1"/>
</dbReference>
<organism evidence="3 4">
    <name type="scientific">Penaeus vannamei</name>
    <name type="common">Whiteleg shrimp</name>
    <name type="synonym">Litopenaeus vannamei</name>
    <dbReference type="NCBI Taxonomy" id="6689"/>
    <lineage>
        <taxon>Eukaryota</taxon>
        <taxon>Metazoa</taxon>
        <taxon>Ecdysozoa</taxon>
        <taxon>Arthropoda</taxon>
        <taxon>Crustacea</taxon>
        <taxon>Multicrustacea</taxon>
        <taxon>Malacostraca</taxon>
        <taxon>Eumalacostraca</taxon>
        <taxon>Eucarida</taxon>
        <taxon>Decapoda</taxon>
        <taxon>Dendrobranchiata</taxon>
        <taxon>Penaeoidea</taxon>
        <taxon>Penaeidae</taxon>
        <taxon>Penaeus</taxon>
    </lineage>
</organism>
<protein>
    <recommendedName>
        <fullName evidence="2">Nbr1 FW domain-containing protein</fullName>
    </recommendedName>
</protein>
<name>A0A423TQR7_PENVA</name>
<proteinExistence type="predicted"/>
<evidence type="ECO:0000313" key="4">
    <source>
        <dbReference type="Proteomes" id="UP000283509"/>
    </source>
</evidence>
<comment type="caution">
    <text evidence="3">The sequence shown here is derived from an EMBL/GenBank/DDBJ whole genome shotgun (WGS) entry which is preliminary data.</text>
</comment>
<feature type="domain" description="Nbr1 FW" evidence="2">
    <location>
        <begin position="168"/>
        <end position="259"/>
    </location>
</feature>
<dbReference type="PANTHER" id="PTHR20930">
    <property type="entry name" value="OVARIAN CARCINOMA ANTIGEN CA125-RELATED"/>
    <property type="match status" value="1"/>
</dbReference>
<feature type="region of interest" description="Disordered" evidence="1">
    <location>
        <begin position="1"/>
        <end position="34"/>
    </location>
</feature>
<dbReference type="PANTHER" id="PTHR20930:SF0">
    <property type="entry name" value="PROTEIN ILRUN"/>
    <property type="match status" value="1"/>
</dbReference>
<dbReference type="OrthoDB" id="661148at2759"/>